<protein>
    <submittedName>
        <fullName evidence="1">Phycobilisome degradation protein nblA</fullName>
    </submittedName>
</protein>
<organism evidence="1 2">
    <name type="scientific">Phormidesmis priestleyi Ana</name>
    <dbReference type="NCBI Taxonomy" id="1666911"/>
    <lineage>
        <taxon>Bacteria</taxon>
        <taxon>Bacillati</taxon>
        <taxon>Cyanobacteriota</taxon>
        <taxon>Cyanophyceae</taxon>
        <taxon>Leptolyngbyales</taxon>
        <taxon>Leptolyngbyaceae</taxon>
        <taxon>Phormidesmis</taxon>
    </lineage>
</organism>
<sequence length="53" mass="6549">MLYCDELSLEQQYTLRVLSEQVKALSREEAHQSLIDLYRQMMIKENYRRQIKR</sequence>
<dbReference type="Pfam" id="PF04485">
    <property type="entry name" value="NblA"/>
    <property type="match status" value="1"/>
</dbReference>
<dbReference type="EMBL" id="LJZR01000026">
    <property type="protein sequence ID" value="KPQ33862.1"/>
    <property type="molecule type" value="Genomic_DNA"/>
</dbReference>
<proteinExistence type="predicted"/>
<dbReference type="Proteomes" id="UP000050465">
    <property type="component" value="Unassembled WGS sequence"/>
</dbReference>
<dbReference type="SUPFAM" id="SSF109859">
    <property type="entry name" value="NblA-like"/>
    <property type="match status" value="1"/>
</dbReference>
<accession>A0A0P7YTB2</accession>
<dbReference type="Gene3D" id="1.10.287.670">
    <property type="entry name" value="Phycobilisome degradation protein NblA"/>
    <property type="match status" value="1"/>
</dbReference>
<reference evidence="1 2" key="1">
    <citation type="submission" date="2015-09" db="EMBL/GenBank/DDBJ databases">
        <title>Identification and resolution of microdiversity through metagenomic sequencing of parallel consortia.</title>
        <authorList>
            <person name="Nelson W.C."/>
            <person name="Romine M.F."/>
            <person name="Lindemann S.R."/>
        </authorList>
    </citation>
    <scope>NUCLEOTIDE SEQUENCE [LARGE SCALE GENOMIC DNA]</scope>
    <source>
        <strain evidence="1">Ana</strain>
    </source>
</reference>
<name>A0A0P7YTB2_9CYAN</name>
<evidence type="ECO:0000313" key="2">
    <source>
        <dbReference type="Proteomes" id="UP000050465"/>
    </source>
</evidence>
<dbReference type="AlphaFoldDB" id="A0A0P7YTB2"/>
<dbReference type="InterPro" id="IPR036904">
    <property type="entry name" value="NblA_sf"/>
</dbReference>
<evidence type="ECO:0000313" key="1">
    <source>
        <dbReference type="EMBL" id="KPQ33862.1"/>
    </source>
</evidence>
<comment type="caution">
    <text evidence="1">The sequence shown here is derived from an EMBL/GenBank/DDBJ whole genome shotgun (WGS) entry which is preliminary data.</text>
</comment>
<dbReference type="InterPro" id="IPR007574">
    <property type="entry name" value="NblA"/>
</dbReference>
<gene>
    <name evidence="1" type="ORF">HLUCCA11_17050</name>
</gene>